<protein>
    <submittedName>
        <fullName evidence="10">Similar to Saccharomyces cerevisiae YDR325W YCG1 Subunit of the condensin complex</fullName>
    </submittedName>
</protein>
<sequence length="1048" mass="119972">MVTDETYADDINNKIFNSLADVFQQAQESYAGHRKHIVVLKKIQSKATAQGYSDAFNYWFNKLVTRVLPLKKSEIIGDRIIKLIAAFIASLDKENELISNNRKKESSNSDEESDNNQSLEVDLSEKEKTTSKFIDGFIRHTLRGVESKDKNVRFRVMQLLVVIMDNIGEIDVNLYNLLMWSLKKRIYDKEPIVRIQAVFCLTKLQSDDEDNDQDMDEESAETKATDTLMQLIQNDPSAEVRRATMLNIVNNENTRAHILERARDINPVNRRLVYSRVLKLMGKRCFTDLNPRILDQLMEWGLEDREENVRKACQRLMSNHWVGLFNGDLIELLEHLDVVNSKSAVTMINSLFSLKPEILSQIKLTEEIWNKLTVEFVFLFRCFFIYSSENNLIEDIDGSFPEASRLANYLDIYISKRFLEEEKTSLSPIDKTHLEFIIEQLLITAHRYDYSDEIGRRSMLTVIRNMLNITELPDSLIKSGHEVLKCLSINEKDFISMTIEIINDIRDDDIESQEQEENEERAKQTNERSQPSINNDDDDDDDDAVGSFHSAVENLVNGNEEINEEVLGSIQPEREARPQAILLCLTRACRMLELVTENVSGNILITSLIDTLITPAVRNSESTIRELGVKCLGLCCLLDLQLSIGSMYILGMCISKGNASLKYIALQVIVDIFSVHGTAVVDGDGKVDSISIHKIFYKVLKNDEHRECQVVAAEGLCKLYLADIFTDDDLFEALILSYFSPVNSTNEALVQAFAFCIPVYCFSHQIHQQRMGRIASDMFLRLCILWDGLQNSSDPEVDKEKMMKPNMIFQQLVFWTDPRKIVNQCEENYRSDVSQLKFLLEILKAITQIENRAIKRMILTNLNTFYVTSYQDTEILEELLMHLEDILENEQIDTISRNSLEKFKNTVVDVIEVARCNHSIHESKTSVASDELTTEQYSQILESSQIIDNEINADNEYEGNILESNNLVNDDNDNKVNDSISKPDSAKKRSRSTMETGDEIINKIPSKNLVTKNVSFAISSKSSDESQTGQENESYIERHSDSDVSMED</sequence>
<organism evidence="10 11">
    <name type="scientific">Maudiozyma barnettii</name>
    <dbReference type="NCBI Taxonomy" id="61262"/>
    <lineage>
        <taxon>Eukaryota</taxon>
        <taxon>Fungi</taxon>
        <taxon>Dikarya</taxon>
        <taxon>Ascomycota</taxon>
        <taxon>Saccharomycotina</taxon>
        <taxon>Saccharomycetes</taxon>
        <taxon>Saccharomycetales</taxon>
        <taxon>Saccharomycetaceae</taxon>
        <taxon>Maudiozyma</taxon>
    </lineage>
</organism>
<evidence type="ECO:0000313" key="10">
    <source>
        <dbReference type="EMBL" id="CAB4253796.1"/>
    </source>
</evidence>
<feature type="region of interest" description="Disordered" evidence="8">
    <location>
        <begin position="1018"/>
        <end position="1048"/>
    </location>
</feature>
<evidence type="ECO:0000259" key="9">
    <source>
        <dbReference type="Pfam" id="PF12719"/>
    </source>
</evidence>
<keyword evidence="7" id="KW-0131">Cell cycle</keyword>
<dbReference type="GO" id="GO:0007076">
    <property type="term" value="P:mitotic chromosome condensation"/>
    <property type="evidence" value="ECO:0007669"/>
    <property type="project" value="InterPro"/>
</dbReference>
<feature type="domain" description="Nuclear condensin complex subunit 3 C-terminal" evidence="9">
    <location>
        <begin position="584"/>
        <end position="867"/>
    </location>
</feature>
<comment type="subcellular location">
    <subcellularLocation>
        <location evidence="1">Chromosome</location>
    </subcellularLocation>
</comment>
<evidence type="ECO:0000256" key="6">
    <source>
        <dbReference type="ARBA" id="ARBA00023067"/>
    </source>
</evidence>
<dbReference type="AlphaFoldDB" id="A0A8H2VDY3"/>
<evidence type="ECO:0000256" key="3">
    <source>
        <dbReference type="ARBA" id="ARBA00022454"/>
    </source>
</evidence>
<evidence type="ECO:0000256" key="1">
    <source>
        <dbReference type="ARBA" id="ARBA00004286"/>
    </source>
</evidence>
<keyword evidence="5" id="KW-0498">Mitosis</keyword>
<feature type="compositionally biased region" description="Polar residues" evidence="8">
    <location>
        <begin position="1018"/>
        <end position="1033"/>
    </location>
</feature>
<accession>A0A8H2VDY3</accession>
<evidence type="ECO:0000256" key="4">
    <source>
        <dbReference type="ARBA" id="ARBA00022618"/>
    </source>
</evidence>
<keyword evidence="11" id="KW-1185">Reference proteome</keyword>
<evidence type="ECO:0000256" key="2">
    <source>
        <dbReference type="ARBA" id="ARBA00006533"/>
    </source>
</evidence>
<name>A0A8H2VDY3_9SACH</name>
<dbReference type="InterPro" id="IPR027165">
    <property type="entry name" value="CND3"/>
</dbReference>
<dbReference type="PANTHER" id="PTHR14418">
    <property type="entry name" value="CONDENSIN COMPLEX SUBUNIT 3-RELATED"/>
    <property type="match status" value="1"/>
</dbReference>
<dbReference type="InterPro" id="IPR011989">
    <property type="entry name" value="ARM-like"/>
</dbReference>
<dbReference type="PANTHER" id="PTHR14418:SF5">
    <property type="entry name" value="CONDENSIN COMPLEX SUBUNIT 3"/>
    <property type="match status" value="1"/>
</dbReference>
<dbReference type="InterPro" id="IPR016024">
    <property type="entry name" value="ARM-type_fold"/>
</dbReference>
<dbReference type="GO" id="GO:0051301">
    <property type="term" value="P:cell division"/>
    <property type="evidence" value="ECO:0007669"/>
    <property type="project" value="UniProtKB-KW"/>
</dbReference>
<comment type="caution">
    <text evidence="10">The sequence shown here is derived from an EMBL/GenBank/DDBJ whole genome shotgun (WGS) entry which is preliminary data.</text>
</comment>
<feature type="region of interest" description="Disordered" evidence="8">
    <location>
        <begin position="512"/>
        <end position="546"/>
    </location>
</feature>
<comment type="similarity">
    <text evidence="2">Belongs to the CND3 (condensin subunit 3) family.</text>
</comment>
<evidence type="ECO:0000313" key="11">
    <source>
        <dbReference type="Proteomes" id="UP000644660"/>
    </source>
</evidence>
<keyword evidence="6" id="KW-0226">DNA condensation</keyword>
<feature type="region of interest" description="Disordered" evidence="8">
    <location>
        <begin position="965"/>
        <end position="998"/>
    </location>
</feature>
<dbReference type="InterPro" id="IPR025977">
    <property type="entry name" value="Cnd3_C"/>
</dbReference>
<dbReference type="GO" id="GO:0000796">
    <property type="term" value="C:condensin complex"/>
    <property type="evidence" value="ECO:0007669"/>
    <property type="project" value="InterPro"/>
</dbReference>
<dbReference type="RefSeq" id="XP_041405641.1">
    <property type="nucleotide sequence ID" value="XM_041549707.1"/>
</dbReference>
<dbReference type="Gene3D" id="1.25.10.10">
    <property type="entry name" value="Leucine-rich Repeat Variant"/>
    <property type="match status" value="1"/>
</dbReference>
<feature type="compositionally biased region" description="Acidic residues" evidence="8">
    <location>
        <begin position="535"/>
        <end position="544"/>
    </location>
</feature>
<dbReference type="SUPFAM" id="SSF48371">
    <property type="entry name" value="ARM repeat"/>
    <property type="match status" value="1"/>
</dbReference>
<evidence type="ECO:0000256" key="7">
    <source>
        <dbReference type="ARBA" id="ARBA00023306"/>
    </source>
</evidence>
<dbReference type="Pfam" id="PF12719">
    <property type="entry name" value="Cnd3"/>
    <property type="match status" value="1"/>
</dbReference>
<dbReference type="OrthoDB" id="27187at2759"/>
<proteinExistence type="inferred from homology"/>
<dbReference type="Proteomes" id="UP000644660">
    <property type="component" value="Unassembled WGS sequence"/>
</dbReference>
<dbReference type="GO" id="GO:0000793">
    <property type="term" value="C:condensed chromosome"/>
    <property type="evidence" value="ECO:0007669"/>
    <property type="project" value="TreeGrafter"/>
</dbReference>
<dbReference type="EMBL" id="CAEFZW010000003">
    <property type="protein sequence ID" value="CAB4253796.1"/>
    <property type="molecule type" value="Genomic_DNA"/>
</dbReference>
<reference evidence="10 11" key="1">
    <citation type="submission" date="2020-05" db="EMBL/GenBank/DDBJ databases">
        <authorList>
            <person name="Casaregola S."/>
            <person name="Devillers H."/>
            <person name="Grondin C."/>
        </authorList>
    </citation>
    <scope>NUCLEOTIDE SEQUENCE [LARGE SCALE GENOMIC DNA]</scope>
    <source>
        <strain evidence="10 11">CLIB 1767</strain>
    </source>
</reference>
<keyword evidence="3" id="KW-0158">Chromosome</keyword>
<gene>
    <name evidence="10" type="ORF">KABA2_03S05610</name>
</gene>
<dbReference type="GeneID" id="64856770"/>
<evidence type="ECO:0000256" key="8">
    <source>
        <dbReference type="SAM" id="MobiDB-lite"/>
    </source>
</evidence>
<feature type="region of interest" description="Disordered" evidence="8">
    <location>
        <begin position="100"/>
        <end position="122"/>
    </location>
</feature>
<evidence type="ECO:0000256" key="5">
    <source>
        <dbReference type="ARBA" id="ARBA00022776"/>
    </source>
</evidence>
<keyword evidence="4" id="KW-0132">Cell division</keyword>